<keyword evidence="4" id="KW-1185">Reference proteome</keyword>
<accession>A0A7K5BAN9</accession>
<proteinExistence type="predicted"/>
<name>A0A7K5BAN9_9FURN</name>
<feature type="non-terminal residue" evidence="3">
    <location>
        <position position="1"/>
    </location>
</feature>
<dbReference type="AlphaFoldDB" id="A0A7K5BAN9"/>
<reference evidence="3 4" key="1">
    <citation type="submission" date="2019-09" db="EMBL/GenBank/DDBJ databases">
        <title>Bird 10,000 Genomes (B10K) Project - Family phase.</title>
        <authorList>
            <person name="Zhang G."/>
        </authorList>
    </citation>
    <scope>NUCLEOTIDE SEQUENCE [LARGE SCALE GENOMIC DNA]</scope>
    <source>
        <strain evidence="3">B10K-DU-003-06</strain>
    </source>
</reference>
<feature type="coiled-coil region" evidence="1">
    <location>
        <begin position="1"/>
        <end position="28"/>
    </location>
</feature>
<organism evidence="3 4">
    <name type="scientific">Furnarius figulus</name>
    <dbReference type="NCBI Taxonomy" id="463165"/>
    <lineage>
        <taxon>Eukaryota</taxon>
        <taxon>Metazoa</taxon>
        <taxon>Chordata</taxon>
        <taxon>Craniata</taxon>
        <taxon>Vertebrata</taxon>
        <taxon>Euteleostomi</taxon>
        <taxon>Archelosauria</taxon>
        <taxon>Archosauria</taxon>
        <taxon>Dinosauria</taxon>
        <taxon>Saurischia</taxon>
        <taxon>Theropoda</taxon>
        <taxon>Coelurosauria</taxon>
        <taxon>Aves</taxon>
        <taxon>Neognathae</taxon>
        <taxon>Neoaves</taxon>
        <taxon>Telluraves</taxon>
        <taxon>Australaves</taxon>
        <taxon>Passeriformes</taxon>
        <taxon>Furnariidae</taxon>
        <taxon>Furnarius</taxon>
    </lineage>
</organism>
<gene>
    <name evidence="3" type="primary">Qrich2</name>
    <name evidence="3" type="ORF">FURFIG_R15545</name>
</gene>
<dbReference type="PANTHER" id="PTHR47080:SF1">
    <property type="entry name" value="CHROMOSOME 16 OPEN READING FRAME 96"/>
    <property type="match status" value="1"/>
</dbReference>
<evidence type="ECO:0000313" key="4">
    <source>
        <dbReference type="Proteomes" id="UP000529852"/>
    </source>
</evidence>
<evidence type="ECO:0000313" key="3">
    <source>
        <dbReference type="EMBL" id="NWR93091.1"/>
    </source>
</evidence>
<dbReference type="PANTHER" id="PTHR47080">
    <property type="entry name" value="CHROMOSOME 16 OPEN READING FRAME 96"/>
    <property type="match status" value="1"/>
</dbReference>
<feature type="non-terminal residue" evidence="3">
    <location>
        <position position="132"/>
    </location>
</feature>
<dbReference type="InterPro" id="IPR032013">
    <property type="entry name" value="DUF4795"/>
</dbReference>
<sequence length="132" mass="15381">MENLEERLQELLKRVLGQEQLLQKIQQQFRDTLDSKLDRLELGPFQKQLEETWARMIKQLKDEMSVVYDDAAGIKQQLLVPYKCLSCDRNLNMQVPGPHIDTLPFYPPLPTSHGAHPTIVITEEQAQQHGYR</sequence>
<feature type="domain" description="DUF4795" evidence="2">
    <location>
        <begin position="1"/>
        <end position="117"/>
    </location>
</feature>
<evidence type="ECO:0000256" key="1">
    <source>
        <dbReference type="SAM" id="Coils"/>
    </source>
</evidence>
<keyword evidence="1" id="KW-0175">Coiled coil</keyword>
<dbReference type="EMBL" id="VYZD01000977">
    <property type="protein sequence ID" value="NWR93091.1"/>
    <property type="molecule type" value="Genomic_DNA"/>
</dbReference>
<protein>
    <submittedName>
        <fullName evidence="3">QRIC2 protein</fullName>
    </submittedName>
</protein>
<evidence type="ECO:0000259" key="2">
    <source>
        <dbReference type="Pfam" id="PF16043"/>
    </source>
</evidence>
<comment type="caution">
    <text evidence="3">The sequence shown here is derived from an EMBL/GenBank/DDBJ whole genome shotgun (WGS) entry which is preliminary data.</text>
</comment>
<dbReference type="Proteomes" id="UP000529852">
    <property type="component" value="Unassembled WGS sequence"/>
</dbReference>
<dbReference type="Pfam" id="PF16043">
    <property type="entry name" value="DUF4795"/>
    <property type="match status" value="1"/>
</dbReference>